<protein>
    <submittedName>
        <fullName evidence="1">Uncharacterized protein</fullName>
    </submittedName>
</protein>
<organism evidence="1 2">
    <name type="scientific">Rugosibacter aromaticivorans</name>
    <dbReference type="NCBI Taxonomy" id="1565605"/>
    <lineage>
        <taxon>Bacteria</taxon>
        <taxon>Pseudomonadati</taxon>
        <taxon>Pseudomonadota</taxon>
        <taxon>Betaproteobacteria</taxon>
        <taxon>Nitrosomonadales</taxon>
        <taxon>Sterolibacteriaceae</taxon>
        <taxon>Rugosibacter</taxon>
    </lineage>
</organism>
<dbReference type="RefSeq" id="WP_202636277.1">
    <property type="nucleotide sequence ID" value="NZ_CP010554.1"/>
</dbReference>
<dbReference type="STRING" id="1565605.PG1C_04755"/>
<dbReference type="AlphaFoldDB" id="A0A0C5J7M1"/>
<reference evidence="1 2" key="1">
    <citation type="journal article" date="2015" name="Genome Announc.">
        <title>Complete Genome Sequence of a Novel Bacterium within the Family Rhodocyclaceae That Degrades Polycyclic Aromatic Hydrocarbons.</title>
        <authorList>
            <person name="Singleton D.R."/>
            <person name="Dickey A.N."/>
            <person name="Scholl E.H."/>
            <person name="Wright F.A."/>
            <person name="Aitken M.D."/>
        </authorList>
    </citation>
    <scope>NUCLEOTIDE SEQUENCE [LARGE SCALE GENOMIC DNA]</scope>
    <source>
        <strain evidence="2">PG1-Ca6</strain>
    </source>
</reference>
<name>A0A0C5J7M1_9PROT</name>
<gene>
    <name evidence="1" type="ORF">PG1C_04755</name>
</gene>
<accession>A0A0C5J7M1</accession>
<proteinExistence type="predicted"/>
<keyword evidence="2" id="KW-1185">Reference proteome</keyword>
<dbReference type="KEGG" id="rbu:PG1C_04755"/>
<evidence type="ECO:0000313" key="2">
    <source>
        <dbReference type="Proteomes" id="UP000061603"/>
    </source>
</evidence>
<dbReference type="Proteomes" id="UP000061603">
    <property type="component" value="Chromosome"/>
</dbReference>
<evidence type="ECO:0000313" key="1">
    <source>
        <dbReference type="EMBL" id="AJP47960.1"/>
    </source>
</evidence>
<sequence length="71" mass="7748">MSVLGPTEFGAVLICARAVHVLEGVRELSMTKDDDGAVTLARSKLLSVVESNGYRLEVEPFRLLKTDEKSV</sequence>
<dbReference type="HOGENOM" id="CLU_2756353_0_0_4"/>
<dbReference type="EMBL" id="CP010554">
    <property type="protein sequence ID" value="AJP47960.1"/>
    <property type="molecule type" value="Genomic_DNA"/>
</dbReference>